<evidence type="ECO:0000313" key="2">
    <source>
        <dbReference type="EMBL" id="EEF22234.1"/>
    </source>
</evidence>
<reference evidence="3" key="1">
    <citation type="journal article" date="2010" name="Nat. Biotechnol.">
        <title>Draft genome sequence of the oilseed species Ricinus communis.</title>
        <authorList>
            <person name="Chan A.P."/>
            <person name="Crabtree J."/>
            <person name="Zhao Q."/>
            <person name="Lorenzi H."/>
            <person name="Orvis J."/>
            <person name="Puiu D."/>
            <person name="Melake-Berhan A."/>
            <person name="Jones K.M."/>
            <person name="Redman J."/>
            <person name="Chen G."/>
            <person name="Cahoon E.B."/>
            <person name="Gedil M."/>
            <person name="Stanke M."/>
            <person name="Haas B.J."/>
            <person name="Wortman J.R."/>
            <person name="Fraser-Liggett C.M."/>
            <person name="Ravel J."/>
            <person name="Rabinowicz P.D."/>
        </authorList>
    </citation>
    <scope>NUCLEOTIDE SEQUENCE [LARGE SCALE GENOMIC DNA]</scope>
    <source>
        <strain evidence="3">cv. Hale</strain>
    </source>
</reference>
<feature type="region of interest" description="Disordered" evidence="1">
    <location>
        <begin position="1"/>
        <end position="102"/>
    </location>
</feature>
<gene>
    <name evidence="2" type="ORF">RCOM_1968090</name>
</gene>
<name>B9TPI0_RICCO</name>
<evidence type="ECO:0000256" key="1">
    <source>
        <dbReference type="SAM" id="MobiDB-lite"/>
    </source>
</evidence>
<dbReference type="AlphaFoldDB" id="B9TPI0"/>
<proteinExistence type="predicted"/>
<organism evidence="2 3">
    <name type="scientific">Ricinus communis</name>
    <name type="common">Castor bean</name>
    <dbReference type="NCBI Taxonomy" id="3988"/>
    <lineage>
        <taxon>Eukaryota</taxon>
        <taxon>Viridiplantae</taxon>
        <taxon>Streptophyta</taxon>
        <taxon>Embryophyta</taxon>
        <taxon>Tracheophyta</taxon>
        <taxon>Spermatophyta</taxon>
        <taxon>Magnoliopsida</taxon>
        <taxon>eudicotyledons</taxon>
        <taxon>Gunneridae</taxon>
        <taxon>Pentapetalae</taxon>
        <taxon>rosids</taxon>
        <taxon>fabids</taxon>
        <taxon>Malpighiales</taxon>
        <taxon>Euphorbiaceae</taxon>
        <taxon>Acalyphoideae</taxon>
        <taxon>Acalypheae</taxon>
        <taxon>Ricinus</taxon>
    </lineage>
</organism>
<sequence length="102" mass="11039">MRRQPHLGRSPVAAVRGPGSAGRLLLRRPVGHRPRHRPGGQQRLRRRRDVRPQGDHRPDPCLLPAGRASASPAAGPGQVAERRRATRGLSGFRGVASWAKAG</sequence>
<feature type="compositionally biased region" description="Basic residues" evidence="1">
    <location>
        <begin position="25"/>
        <end position="49"/>
    </location>
</feature>
<evidence type="ECO:0000313" key="3">
    <source>
        <dbReference type="Proteomes" id="UP000008311"/>
    </source>
</evidence>
<feature type="compositionally biased region" description="Low complexity" evidence="1">
    <location>
        <begin position="64"/>
        <end position="77"/>
    </location>
</feature>
<dbReference type="EMBL" id="EQ995733">
    <property type="protein sequence ID" value="EEF22234.1"/>
    <property type="molecule type" value="Genomic_DNA"/>
</dbReference>
<accession>B9TPI0</accession>
<dbReference type="InParanoid" id="B9TPI0"/>
<keyword evidence="3" id="KW-1185">Reference proteome</keyword>
<feature type="compositionally biased region" description="Basic and acidic residues" evidence="1">
    <location>
        <begin position="50"/>
        <end position="59"/>
    </location>
</feature>
<protein>
    <submittedName>
        <fullName evidence="2">Uncharacterized protein</fullName>
    </submittedName>
</protein>
<dbReference type="Proteomes" id="UP000008311">
    <property type="component" value="Unassembled WGS sequence"/>
</dbReference>